<sequence>MSEATLLALFLPVCWGIWALIWLIASFRVKKTTRSEDPLSRMSNTAPIWIGAFLLAVRPSWLGPLSFRLVPQNLAYYGIGAVLTIIGLTFAVWARYHIGRNWSGVITVKEDHALIRTGPYAIVRHPIYSGLLLAIIGSALARGNIAAMLAIAFMLYAVLRRVSIEERWMGETFGQAYADYKTKTPALVPFVAYG</sequence>
<comment type="caution">
    <text evidence="6">The sequence shown here is derived from an EMBL/GenBank/DDBJ whole genome shotgun (WGS) entry which is preliminary data.</text>
</comment>
<feature type="transmembrane region" description="Helical" evidence="5">
    <location>
        <begin position="46"/>
        <end position="62"/>
    </location>
</feature>
<gene>
    <name evidence="6" type="ORF">GGD50_003064</name>
</gene>
<keyword evidence="6" id="KW-0808">Transferase</keyword>
<dbReference type="GO" id="GO:0012505">
    <property type="term" value="C:endomembrane system"/>
    <property type="evidence" value="ECO:0007669"/>
    <property type="project" value="UniProtKB-SubCell"/>
</dbReference>
<keyword evidence="4 5" id="KW-0472">Membrane</keyword>
<evidence type="ECO:0000256" key="1">
    <source>
        <dbReference type="ARBA" id="ARBA00004127"/>
    </source>
</evidence>
<dbReference type="PANTHER" id="PTHR12714">
    <property type="entry name" value="PROTEIN-S ISOPRENYLCYSTEINE O-METHYLTRANSFERASE"/>
    <property type="match status" value="1"/>
</dbReference>
<dbReference type="RefSeq" id="WP_183938125.1">
    <property type="nucleotide sequence ID" value="NZ_JACHBI010000005.1"/>
</dbReference>
<feature type="transmembrane region" description="Helical" evidence="5">
    <location>
        <begin position="74"/>
        <end position="94"/>
    </location>
</feature>
<accession>A0A7W8XRW5</accession>
<keyword evidence="7" id="KW-1185">Reference proteome</keyword>
<keyword evidence="3 5" id="KW-1133">Transmembrane helix</keyword>
<dbReference type="GO" id="GO:0008168">
    <property type="term" value="F:methyltransferase activity"/>
    <property type="evidence" value="ECO:0007669"/>
    <property type="project" value="UniProtKB-KW"/>
</dbReference>
<dbReference type="InterPro" id="IPR007318">
    <property type="entry name" value="Phopholipid_MeTrfase"/>
</dbReference>
<evidence type="ECO:0000256" key="3">
    <source>
        <dbReference type="ARBA" id="ARBA00022989"/>
    </source>
</evidence>
<dbReference type="Gene3D" id="1.20.120.1630">
    <property type="match status" value="1"/>
</dbReference>
<dbReference type="EMBL" id="JACHBI010000005">
    <property type="protein sequence ID" value="MBB5574437.1"/>
    <property type="molecule type" value="Genomic_DNA"/>
</dbReference>
<name>A0A7W8XRW5_9HYPH</name>
<protein>
    <submittedName>
        <fullName evidence="6">Protein-S-isoprenylcysteine O-methyltransferase Ste14</fullName>
    </submittedName>
</protein>
<dbReference type="Pfam" id="PF04191">
    <property type="entry name" value="PEMT"/>
    <property type="match status" value="1"/>
</dbReference>
<keyword evidence="2 5" id="KW-0812">Transmembrane</keyword>
<dbReference type="AlphaFoldDB" id="A0A7W8XRW5"/>
<feature type="transmembrane region" description="Helical" evidence="5">
    <location>
        <begin position="131"/>
        <end position="159"/>
    </location>
</feature>
<proteinExistence type="predicted"/>
<dbReference type="PANTHER" id="PTHR12714:SF9">
    <property type="entry name" value="PROTEIN-S-ISOPRENYLCYSTEINE O-METHYLTRANSFERASE"/>
    <property type="match status" value="1"/>
</dbReference>
<evidence type="ECO:0000313" key="6">
    <source>
        <dbReference type="EMBL" id="MBB5574437.1"/>
    </source>
</evidence>
<keyword evidence="6" id="KW-0489">Methyltransferase</keyword>
<reference evidence="6 7" key="1">
    <citation type="submission" date="2020-08" db="EMBL/GenBank/DDBJ databases">
        <title>Genomic Encyclopedia of Type Strains, Phase IV (KMG-V): Genome sequencing to study the core and pangenomes of soil and plant-associated prokaryotes.</title>
        <authorList>
            <person name="Whitman W."/>
        </authorList>
    </citation>
    <scope>NUCLEOTIDE SEQUENCE [LARGE SCALE GENOMIC DNA]</scope>
    <source>
        <strain evidence="6 7">SEMIA 4064</strain>
    </source>
</reference>
<evidence type="ECO:0000256" key="5">
    <source>
        <dbReference type="SAM" id="Phobius"/>
    </source>
</evidence>
<feature type="transmembrane region" description="Helical" evidence="5">
    <location>
        <begin position="6"/>
        <end position="25"/>
    </location>
</feature>
<organism evidence="6 7">
    <name type="scientific">Rhizobium paranaense</name>
    <dbReference type="NCBI Taxonomy" id="1650438"/>
    <lineage>
        <taxon>Bacteria</taxon>
        <taxon>Pseudomonadati</taxon>
        <taxon>Pseudomonadota</taxon>
        <taxon>Alphaproteobacteria</taxon>
        <taxon>Hyphomicrobiales</taxon>
        <taxon>Rhizobiaceae</taxon>
        <taxon>Rhizobium/Agrobacterium group</taxon>
        <taxon>Rhizobium</taxon>
    </lineage>
</organism>
<comment type="subcellular location">
    <subcellularLocation>
        <location evidence="1">Endomembrane system</location>
        <topology evidence="1">Multi-pass membrane protein</topology>
    </subcellularLocation>
</comment>
<evidence type="ECO:0000313" key="7">
    <source>
        <dbReference type="Proteomes" id="UP000549882"/>
    </source>
</evidence>
<dbReference type="Proteomes" id="UP000549882">
    <property type="component" value="Unassembled WGS sequence"/>
</dbReference>
<evidence type="ECO:0000256" key="2">
    <source>
        <dbReference type="ARBA" id="ARBA00022692"/>
    </source>
</evidence>
<dbReference type="GO" id="GO:0032259">
    <property type="term" value="P:methylation"/>
    <property type="evidence" value="ECO:0007669"/>
    <property type="project" value="UniProtKB-KW"/>
</dbReference>
<evidence type="ECO:0000256" key="4">
    <source>
        <dbReference type="ARBA" id="ARBA00023136"/>
    </source>
</evidence>